<feature type="region of interest" description="Disordered" evidence="1">
    <location>
        <begin position="470"/>
        <end position="525"/>
    </location>
</feature>
<proteinExistence type="predicted"/>
<feature type="compositionally biased region" description="Pro residues" evidence="1">
    <location>
        <begin position="494"/>
        <end position="504"/>
    </location>
</feature>
<dbReference type="EMBL" id="BJYG01000017">
    <property type="protein sequence ID" value="GEN63215.1"/>
    <property type="molecule type" value="Genomic_DNA"/>
</dbReference>
<dbReference type="PROSITE" id="PS51318">
    <property type="entry name" value="TAT"/>
    <property type="match status" value="1"/>
</dbReference>
<organism evidence="2 3">
    <name type="scientific">Acetobacter oeni</name>
    <dbReference type="NCBI Taxonomy" id="304077"/>
    <lineage>
        <taxon>Bacteria</taxon>
        <taxon>Pseudomonadati</taxon>
        <taxon>Pseudomonadota</taxon>
        <taxon>Alphaproteobacteria</taxon>
        <taxon>Acetobacterales</taxon>
        <taxon>Acetobacteraceae</taxon>
        <taxon>Acetobacter</taxon>
    </lineage>
</organism>
<feature type="compositionally biased region" description="Pro residues" evidence="1">
    <location>
        <begin position="512"/>
        <end position="525"/>
    </location>
</feature>
<protein>
    <submittedName>
        <fullName evidence="2">Uncharacterized protein</fullName>
    </submittedName>
</protein>
<comment type="caution">
    <text evidence="2">The sequence shown here is derived from an EMBL/GenBank/DDBJ whole genome shotgun (WGS) entry which is preliminary data.</text>
</comment>
<keyword evidence="3" id="KW-1185">Reference proteome</keyword>
<accession>A0A511XJT3</accession>
<dbReference type="RefSeq" id="WP_146887577.1">
    <property type="nucleotide sequence ID" value="NZ_BJYG01000017.1"/>
</dbReference>
<evidence type="ECO:0000313" key="3">
    <source>
        <dbReference type="Proteomes" id="UP000321746"/>
    </source>
</evidence>
<sequence length="525" mass="55231">MTSRRSFLTVAILSATALAGLGGAGWIWMHRQANTELTMELDQIRSQLPPGTELTWGRAVAMPVSHGARLTDVTLKKPDGTITAAALELVGAHQKPASVDNPGSQLLQFDHVLAHTMRIIVEKGVIDIRRLALDGLTLPTESNRLPELVIDHGELAGLTLHSADGKVSLTLDNAALDQFGTGRASRLVLGHFAANHDVHPLLTLSVERFSSDGDDLASEFIAYLNGQHVPPRDGTQSTHIENLLAKGEAGQPGKVMQPIVGIERLTSFSNTTDQKSHVAVSLTHFRLWPTAPRTAILKTLGYARLDASVVINAMMDYSAGVTHISQFDMNAPTFGRFDLSGDFINVNGSTADALTGRMTPPDVSHLDLSWRDDGLVSHFLQNAALGQGMDPDAYVPLLQRSLAPQGSAPDSIGAQLANYIASPGAGPLTAIVAPQQQLPFGAVVAALATATRPGTADAIGLTIQAASAAKATPDNAPDPDMTTDEPVDPNILKTPPPGKLPPVTEPAGTAPVTPPAVPAPTAPRP</sequence>
<name>A0A511XJT3_9PROT</name>
<gene>
    <name evidence="2" type="ORF">AOE01nite_14390</name>
</gene>
<reference evidence="2 3" key="1">
    <citation type="submission" date="2019-07" db="EMBL/GenBank/DDBJ databases">
        <title>Whole genome shotgun sequence of Acetobacter oeni NBRC 105207.</title>
        <authorList>
            <person name="Hosoyama A."/>
            <person name="Uohara A."/>
            <person name="Ohji S."/>
            <person name="Ichikawa N."/>
        </authorList>
    </citation>
    <scope>NUCLEOTIDE SEQUENCE [LARGE SCALE GENOMIC DNA]</scope>
    <source>
        <strain evidence="2 3">NBRC 105207</strain>
    </source>
</reference>
<dbReference type="InterPro" id="IPR006311">
    <property type="entry name" value="TAT_signal"/>
</dbReference>
<evidence type="ECO:0000313" key="2">
    <source>
        <dbReference type="EMBL" id="GEN63215.1"/>
    </source>
</evidence>
<dbReference type="Proteomes" id="UP000321746">
    <property type="component" value="Unassembled WGS sequence"/>
</dbReference>
<evidence type="ECO:0000256" key="1">
    <source>
        <dbReference type="SAM" id="MobiDB-lite"/>
    </source>
</evidence>
<dbReference type="OrthoDB" id="7217800at2"/>
<dbReference type="AlphaFoldDB" id="A0A511XJT3"/>